<keyword evidence="3" id="KW-1185">Reference proteome</keyword>
<evidence type="ECO:0000313" key="3">
    <source>
        <dbReference type="Proteomes" id="UP000641646"/>
    </source>
</evidence>
<reference evidence="2" key="2">
    <citation type="submission" date="2020-08" db="EMBL/GenBank/DDBJ databases">
        <authorList>
            <person name="Chen M."/>
            <person name="Teng W."/>
            <person name="Zhao L."/>
            <person name="Hu C."/>
            <person name="Zhou Y."/>
            <person name="Han B."/>
            <person name="Song L."/>
            <person name="Shu W."/>
        </authorList>
    </citation>
    <scope>NUCLEOTIDE SEQUENCE</scope>
    <source>
        <strain evidence="2">FACHB-1375</strain>
    </source>
</reference>
<sequence>MTISTKLSIGIAWCLAWGERPKPQFDLSELQTIRQALKEGKSIPAAIQPFLEQAQKIDNLKFPDTAEKLRQTFEGLQQENPQAWNTRIGLVYGGATKIKGYVFEAAKLQDIRGASALLDRINLIDLPAFFGKLPESRRYTAHCEQVKEWLDNCFPADADNLKLSDALIPQLIIYSTGGNILAFCPAAYVHHLANAIERRYTEQTLTANSCAVGDTFKLLELRFGLLRDPIEEIPWLEWYKQKCHEPLVEAYFGRPESEEDKAELFENRKSFNELAGKLAAQFNHRRSGNDLPGSERPSRRHPPMFETHPYLKRDEGDCRSAIFHATELPNEPWFSEALARKRIIGQISKKEQEREWYERTKLEWQTGEVESWVKKFERFLLRRKYYAGFSDSGIQQARSLTEIGNASNGFVAYIYADGNNMGGYIQKIKTPADYAQFSEDIFEATESSVYEALQHLKPHKLNGLSGKEHQHRNGAVIHPFEIITIGGDDVLLIVSSRTKVIDTV</sequence>
<organism evidence="2 3">
    <name type="scientific">Aerosakkonema funiforme FACHB-1375</name>
    <dbReference type="NCBI Taxonomy" id="2949571"/>
    <lineage>
        <taxon>Bacteria</taxon>
        <taxon>Bacillati</taxon>
        <taxon>Cyanobacteriota</taxon>
        <taxon>Cyanophyceae</taxon>
        <taxon>Oscillatoriophycideae</taxon>
        <taxon>Aerosakkonematales</taxon>
        <taxon>Aerosakkonemataceae</taxon>
        <taxon>Aerosakkonema</taxon>
    </lineage>
</organism>
<dbReference type="Proteomes" id="UP000641646">
    <property type="component" value="Unassembled WGS sequence"/>
</dbReference>
<dbReference type="AlphaFoldDB" id="A0A926VD82"/>
<dbReference type="EMBL" id="JACJPW010000018">
    <property type="protein sequence ID" value="MBD2181233.1"/>
    <property type="molecule type" value="Genomic_DNA"/>
</dbReference>
<dbReference type="InterPro" id="IPR043128">
    <property type="entry name" value="Rev_trsase/Diguanyl_cyclase"/>
</dbReference>
<dbReference type="InterPro" id="IPR013407">
    <property type="entry name" value="CRISPR-assoc_prot_Cmr2"/>
</dbReference>
<evidence type="ECO:0000313" key="2">
    <source>
        <dbReference type="EMBL" id="MBD2181233.1"/>
    </source>
</evidence>
<reference evidence="2" key="1">
    <citation type="journal article" date="2015" name="ISME J.">
        <title>Draft Genome Sequence of Streptomyces incarnatus NRRL8089, which Produces the Nucleoside Antibiotic Sinefungin.</title>
        <authorList>
            <person name="Oshima K."/>
            <person name="Hattori M."/>
            <person name="Shimizu H."/>
            <person name="Fukuda K."/>
            <person name="Nemoto M."/>
            <person name="Inagaki K."/>
            <person name="Tamura T."/>
        </authorList>
    </citation>
    <scope>NUCLEOTIDE SEQUENCE</scope>
    <source>
        <strain evidence="2">FACHB-1375</strain>
    </source>
</reference>
<evidence type="ECO:0000256" key="1">
    <source>
        <dbReference type="SAM" id="MobiDB-lite"/>
    </source>
</evidence>
<feature type="region of interest" description="Disordered" evidence="1">
    <location>
        <begin position="285"/>
        <end position="307"/>
    </location>
</feature>
<protein>
    <submittedName>
        <fullName evidence="2">Type III-B CRISPR-associated protein Cas10/Cmr2</fullName>
    </submittedName>
</protein>
<accession>A0A926VD82</accession>
<gene>
    <name evidence="2" type="primary">cas10</name>
    <name evidence="2" type="ORF">H6G03_08970</name>
</gene>
<dbReference type="NCBIfam" id="TIGR02577">
    <property type="entry name" value="cas_TM1794_Cmr2"/>
    <property type="match status" value="1"/>
</dbReference>
<dbReference type="Gene3D" id="3.30.70.270">
    <property type="match status" value="1"/>
</dbReference>
<proteinExistence type="predicted"/>
<name>A0A926VD82_9CYAN</name>
<comment type="caution">
    <text evidence="2">The sequence shown here is derived from an EMBL/GenBank/DDBJ whole genome shotgun (WGS) entry which is preliminary data.</text>
</comment>